<sequence>MLEEIKELPPRKVAIAQRQLDQRYINKSQFFQGFTLFITFAKAISYVFLVNWIWNQLSGPSHTNIFGKYISEWYQSMSDLFGVAHESNQKVYEEADIALVVLWITGVVAVLEVISNLIEIWKPRKGHEISSFTLGWISPFLITVIIFLIVFRR</sequence>
<protein>
    <submittedName>
        <fullName evidence="2">Uncharacterized protein</fullName>
    </submittedName>
</protein>
<keyword evidence="1" id="KW-0812">Transmembrane</keyword>
<dbReference type="RefSeq" id="WP_090743969.1">
    <property type="nucleotide sequence ID" value="NZ_FOBW01000005.1"/>
</dbReference>
<evidence type="ECO:0000313" key="2">
    <source>
        <dbReference type="EMBL" id="SEM74400.1"/>
    </source>
</evidence>
<proteinExistence type="predicted"/>
<feature type="transmembrane region" description="Helical" evidence="1">
    <location>
        <begin position="130"/>
        <end position="151"/>
    </location>
</feature>
<reference evidence="3" key="1">
    <citation type="submission" date="2016-10" db="EMBL/GenBank/DDBJ databases">
        <authorList>
            <person name="Varghese N."/>
            <person name="Submissions S."/>
        </authorList>
    </citation>
    <scope>NUCLEOTIDE SEQUENCE [LARGE SCALE GENOMIC DNA]</scope>
    <source>
        <strain evidence="3">B48,IBRC-M 10115,DSM 25386,CECT 8001</strain>
    </source>
</reference>
<dbReference type="EMBL" id="FOBW01000005">
    <property type="protein sequence ID" value="SEM74400.1"/>
    <property type="molecule type" value="Genomic_DNA"/>
</dbReference>
<evidence type="ECO:0000256" key="1">
    <source>
        <dbReference type="SAM" id="Phobius"/>
    </source>
</evidence>
<dbReference type="OrthoDB" id="9962456at2"/>
<name>A0A1H8AUK5_9BACI</name>
<accession>A0A1H8AUK5</accession>
<dbReference type="AlphaFoldDB" id="A0A1H8AUK5"/>
<gene>
    <name evidence="2" type="ORF">SAMN05192533_105162</name>
</gene>
<feature type="transmembrane region" description="Helical" evidence="1">
    <location>
        <begin position="33"/>
        <end position="54"/>
    </location>
</feature>
<dbReference type="Proteomes" id="UP000198553">
    <property type="component" value="Unassembled WGS sequence"/>
</dbReference>
<keyword evidence="3" id="KW-1185">Reference proteome</keyword>
<keyword evidence="1" id="KW-1133">Transmembrane helix</keyword>
<feature type="transmembrane region" description="Helical" evidence="1">
    <location>
        <begin position="97"/>
        <end position="118"/>
    </location>
</feature>
<dbReference type="STRING" id="930146.SAMN05192533_105162"/>
<evidence type="ECO:0000313" key="3">
    <source>
        <dbReference type="Proteomes" id="UP000198553"/>
    </source>
</evidence>
<keyword evidence="1" id="KW-0472">Membrane</keyword>
<organism evidence="2 3">
    <name type="scientific">Mesobacillus persicus</name>
    <dbReference type="NCBI Taxonomy" id="930146"/>
    <lineage>
        <taxon>Bacteria</taxon>
        <taxon>Bacillati</taxon>
        <taxon>Bacillota</taxon>
        <taxon>Bacilli</taxon>
        <taxon>Bacillales</taxon>
        <taxon>Bacillaceae</taxon>
        <taxon>Mesobacillus</taxon>
    </lineage>
</organism>